<reference evidence="1 2" key="1">
    <citation type="journal article" date="2021" name="BMC Biol.">
        <title>Horizontally acquired antibacterial genes associated with adaptive radiation of ladybird beetles.</title>
        <authorList>
            <person name="Li H.S."/>
            <person name="Tang X.F."/>
            <person name="Huang Y.H."/>
            <person name="Xu Z.Y."/>
            <person name="Chen M.L."/>
            <person name="Du X.Y."/>
            <person name="Qiu B.Y."/>
            <person name="Chen P.T."/>
            <person name="Zhang W."/>
            <person name="Slipinski A."/>
            <person name="Escalona H.E."/>
            <person name="Waterhouse R.M."/>
            <person name="Zwick A."/>
            <person name="Pang H."/>
        </authorList>
    </citation>
    <scope>NUCLEOTIDE SEQUENCE [LARGE SCALE GENOMIC DNA]</scope>
    <source>
        <strain evidence="1">SYSU2018</strain>
    </source>
</reference>
<dbReference type="Proteomes" id="UP001516400">
    <property type="component" value="Unassembled WGS sequence"/>
</dbReference>
<organism evidence="1 2">
    <name type="scientific">Cryptolaemus montrouzieri</name>
    <dbReference type="NCBI Taxonomy" id="559131"/>
    <lineage>
        <taxon>Eukaryota</taxon>
        <taxon>Metazoa</taxon>
        <taxon>Ecdysozoa</taxon>
        <taxon>Arthropoda</taxon>
        <taxon>Hexapoda</taxon>
        <taxon>Insecta</taxon>
        <taxon>Pterygota</taxon>
        <taxon>Neoptera</taxon>
        <taxon>Endopterygota</taxon>
        <taxon>Coleoptera</taxon>
        <taxon>Polyphaga</taxon>
        <taxon>Cucujiformia</taxon>
        <taxon>Coccinelloidea</taxon>
        <taxon>Coccinellidae</taxon>
        <taxon>Scymninae</taxon>
        <taxon>Scymnini</taxon>
        <taxon>Cryptolaemus</taxon>
    </lineage>
</organism>
<comment type="caution">
    <text evidence="1">The sequence shown here is derived from an EMBL/GenBank/DDBJ whole genome shotgun (WGS) entry which is preliminary data.</text>
</comment>
<sequence length="125" mass="14002">MGATKDHPHPLDFVFRSRWLLVGKNSAAIFRENTNTEEQGETCLLGPLECVPREKENKVLNGMHVRKFGNGKGPNTQPRVGREYNTSTACMKLLDEFGHKEKINDEALKYIAGYVANNSRINIGA</sequence>
<evidence type="ECO:0000313" key="2">
    <source>
        <dbReference type="Proteomes" id="UP001516400"/>
    </source>
</evidence>
<gene>
    <name evidence="1" type="ORF">HHI36_019719</name>
</gene>
<name>A0ABD2N8N9_9CUCU</name>
<accession>A0ABD2N8N9</accession>
<dbReference type="AlphaFoldDB" id="A0ABD2N8N9"/>
<keyword evidence="2" id="KW-1185">Reference proteome</keyword>
<dbReference type="EMBL" id="JABFTP020000083">
    <property type="protein sequence ID" value="KAL3274942.1"/>
    <property type="molecule type" value="Genomic_DNA"/>
</dbReference>
<evidence type="ECO:0000313" key="1">
    <source>
        <dbReference type="EMBL" id="KAL3274942.1"/>
    </source>
</evidence>
<proteinExistence type="predicted"/>
<protein>
    <submittedName>
        <fullName evidence="1">Uncharacterized protein</fullName>
    </submittedName>
</protein>